<dbReference type="EMBL" id="IACF01003346">
    <property type="protein sequence ID" value="LAB68964.1"/>
    <property type="molecule type" value="mRNA"/>
</dbReference>
<evidence type="ECO:0000256" key="4">
    <source>
        <dbReference type="SAM" id="MobiDB-lite"/>
    </source>
</evidence>
<dbReference type="InterPro" id="IPR032675">
    <property type="entry name" value="LRR_dom_sf"/>
</dbReference>
<reference evidence="7" key="1">
    <citation type="submission" date="2017-11" db="EMBL/GenBank/DDBJ databases">
        <title>The sensing device of the deep-sea amphipod.</title>
        <authorList>
            <person name="Kobayashi H."/>
            <person name="Nagahama T."/>
            <person name="Arai W."/>
            <person name="Sasagawa Y."/>
            <person name="Umeda M."/>
            <person name="Hayashi T."/>
            <person name="Nikaido I."/>
            <person name="Watanabe H."/>
            <person name="Oguri K."/>
            <person name="Kitazato H."/>
            <person name="Fujioka K."/>
            <person name="Kido Y."/>
            <person name="Takami H."/>
        </authorList>
    </citation>
    <scope>NUCLEOTIDE SEQUENCE</scope>
    <source>
        <tissue evidence="7">Whole body</tissue>
    </source>
</reference>
<keyword evidence="2 5" id="KW-0732">Signal</keyword>
<dbReference type="GO" id="GO:0016020">
    <property type="term" value="C:membrane"/>
    <property type="evidence" value="ECO:0007669"/>
    <property type="project" value="TreeGrafter"/>
</dbReference>
<dbReference type="Gene3D" id="3.80.10.10">
    <property type="entry name" value="Ribonuclease Inhibitor"/>
    <property type="match status" value="2"/>
</dbReference>
<dbReference type="AlphaFoldDB" id="A0A2P2I4L3"/>
<keyword evidence="6" id="KW-0503">Monooxygenase</keyword>
<dbReference type="PANTHER" id="PTHR24364:SF18">
    <property type="entry name" value="LP06937P"/>
    <property type="match status" value="1"/>
</dbReference>
<feature type="chain" id="PRO_5036046482" evidence="5">
    <location>
        <begin position="21"/>
        <end position="461"/>
    </location>
</feature>
<feature type="compositionally biased region" description="Polar residues" evidence="4">
    <location>
        <begin position="68"/>
        <end position="80"/>
    </location>
</feature>
<keyword evidence="3" id="KW-0677">Repeat</keyword>
<protein>
    <submittedName>
        <fullName evidence="6">Oplophorus-luciferin 2-monooxygenase non-catalytic subunit-like</fullName>
    </submittedName>
</protein>
<feature type="compositionally biased region" description="Basic and acidic residues" evidence="4">
    <location>
        <begin position="82"/>
        <end position="94"/>
    </location>
</feature>
<keyword evidence="1" id="KW-0433">Leucine-rich repeat</keyword>
<dbReference type="SUPFAM" id="SSF52058">
    <property type="entry name" value="L domain-like"/>
    <property type="match status" value="1"/>
</dbReference>
<dbReference type="InterPro" id="IPR001611">
    <property type="entry name" value="Leu-rich_rpt"/>
</dbReference>
<dbReference type="InterPro" id="IPR052286">
    <property type="entry name" value="Wnt_signaling_inhibitor"/>
</dbReference>
<proteinExistence type="evidence at transcript level"/>
<evidence type="ECO:0000313" key="6">
    <source>
        <dbReference type="EMBL" id="LAB68964.1"/>
    </source>
</evidence>
<reference evidence="6" key="2">
    <citation type="journal article" date="2018" name="Biosci. Biotechnol. Biochem.">
        <title>Polysaccharide hydrolase of the hadal zone amphipods Hirondellea gigas.</title>
        <authorList>
            <person name="Kobayashi H."/>
            <person name="Nagahama T."/>
            <person name="Arai W."/>
            <person name="Sasagawa Y."/>
            <person name="Umeda M."/>
            <person name="Hayashi T."/>
            <person name="Nikaido I."/>
            <person name="Watanabe H."/>
            <person name="Oguri K."/>
            <person name="Kitazato H."/>
            <person name="Fujioka K."/>
            <person name="Kido Y."/>
            <person name="Takami H."/>
        </authorList>
    </citation>
    <scope>NUCLEOTIDE SEQUENCE</scope>
    <source>
        <tissue evidence="6">Whole body</tissue>
    </source>
</reference>
<feature type="region of interest" description="Disordered" evidence="4">
    <location>
        <begin position="60"/>
        <end position="97"/>
    </location>
</feature>
<dbReference type="GO" id="GO:0004497">
    <property type="term" value="F:monooxygenase activity"/>
    <property type="evidence" value="ECO:0007669"/>
    <property type="project" value="UniProtKB-KW"/>
</dbReference>
<evidence type="ECO:0000313" key="7">
    <source>
        <dbReference type="EMBL" id="LAC21802.1"/>
    </source>
</evidence>
<name>A0A2P2I4L3_9CRUS</name>
<keyword evidence="6" id="KW-0560">Oxidoreductase</keyword>
<evidence type="ECO:0000256" key="2">
    <source>
        <dbReference type="ARBA" id="ARBA00022729"/>
    </source>
</evidence>
<evidence type="ECO:0000256" key="1">
    <source>
        <dbReference type="ARBA" id="ARBA00022614"/>
    </source>
</evidence>
<dbReference type="Pfam" id="PF13855">
    <property type="entry name" value="LRR_8"/>
    <property type="match status" value="1"/>
</dbReference>
<evidence type="ECO:0000256" key="3">
    <source>
        <dbReference type="ARBA" id="ARBA00022737"/>
    </source>
</evidence>
<dbReference type="PANTHER" id="PTHR24364">
    <property type="entry name" value="LP06937P"/>
    <property type="match status" value="1"/>
</dbReference>
<dbReference type="EMBL" id="IACT01002530">
    <property type="protein sequence ID" value="LAC21802.1"/>
    <property type="molecule type" value="mRNA"/>
</dbReference>
<sequence>MKATAIASSLLLLSLPLVTAIRFTWIPEQNDSTAIYRFTSPVHVLNSPVPTLLYPKKETEEYHEEDQTVQVSDSSVINKKTSGKDEAEREHDNDPSLQEAEIVDLDFPCPSPGDIAPCVCNNDEEKHLKLDCTQIEGETQLARVFQNNFPVKDFYEFKMEENSGIKTLGNIFNGLTFERVIFSPGPFSIERISDFFLSDSFNTLKELQVRHTMVTADFFPFYTLSSYVNLESLYIDYTNLKWIPKITGPKIKTLSLESTGLTSLQPGTFEQLSNLKNIALSLNNFTELRNGTLLIPNTEMKFHMVNNLLEEIQPGTFYFLDDASSSSSFKVTYELSGNRLQQLHARTFPLRNAPVFLDFSNNNINNIEQGAFVMPHQTDTFSIEINLTGNQLETIEEEVFGELFRHLTALYISGNPLRCGCDMAWLITNKENLHRLDDAASCVDGTRLIDLDHQLYEHFCS</sequence>
<evidence type="ECO:0000256" key="5">
    <source>
        <dbReference type="SAM" id="SignalP"/>
    </source>
</evidence>
<accession>A0A2P2I4L3</accession>
<organism evidence="6">
    <name type="scientific">Hirondellea gigas</name>
    <dbReference type="NCBI Taxonomy" id="1518452"/>
    <lineage>
        <taxon>Eukaryota</taxon>
        <taxon>Metazoa</taxon>
        <taxon>Ecdysozoa</taxon>
        <taxon>Arthropoda</taxon>
        <taxon>Crustacea</taxon>
        <taxon>Multicrustacea</taxon>
        <taxon>Malacostraca</taxon>
        <taxon>Eumalacostraca</taxon>
        <taxon>Peracarida</taxon>
        <taxon>Amphipoda</taxon>
        <taxon>Amphilochidea</taxon>
        <taxon>Lysianassida</taxon>
        <taxon>Lysianassidira</taxon>
        <taxon>Lysianassoidea</taxon>
        <taxon>Lysianassidae</taxon>
        <taxon>Hirondellea</taxon>
    </lineage>
</organism>
<feature type="signal peptide" evidence="5">
    <location>
        <begin position="1"/>
        <end position="20"/>
    </location>
</feature>